<sequence length="406" mass="43459">MPESSASAAVSRSSLPMRALRRVLGLRPIASVTPLGWALLAGAVVAGIPGWLFGWLEFRALSVMCLVAMTVAVLSVLGRREHEVLFELSRPRVQVGDVATGELQVRSAGGKASGSATLEFPVGGEVASFRVPALGPGQVHREPFSIPARRRGVILLGPVRSAMTDPLAAVSRKKLLSGTSELFVHPRIVRVEAGAIGFLRDIEGIATQNLSSSDVSFHALREYVPGDDRRSVHWRTTARTGKLMVRQFEETMRAHLLILLSTVENDYATPEDFELAVSTAGSLGVSALREERQVSLCTSTGEIPIPNAMGLLDRLAGVELREQGHDLRELALKYGSVPGVSVTAFITGSSAPAALRSAQLALPPGVFPFAVRCLGHEELARRKVGDLVILDVPQLDDLRPAVRSLA</sequence>
<keyword evidence="1" id="KW-0472">Membrane</keyword>
<organism evidence="3 4">
    <name type="scientific">Arachnia rubra</name>
    <dbReference type="NCBI Taxonomy" id="1547448"/>
    <lineage>
        <taxon>Bacteria</taxon>
        <taxon>Bacillati</taxon>
        <taxon>Actinomycetota</taxon>
        <taxon>Actinomycetes</taxon>
        <taxon>Propionibacteriales</taxon>
        <taxon>Propionibacteriaceae</taxon>
        <taxon>Arachnia</taxon>
    </lineage>
</organism>
<keyword evidence="4" id="KW-1185">Reference proteome</keyword>
<keyword evidence="1" id="KW-0812">Transmembrane</keyword>
<evidence type="ECO:0000313" key="4">
    <source>
        <dbReference type="Proteomes" id="UP000678513"/>
    </source>
</evidence>
<dbReference type="Pfam" id="PF01882">
    <property type="entry name" value="DUF58"/>
    <property type="match status" value="1"/>
</dbReference>
<evidence type="ECO:0000313" key="3">
    <source>
        <dbReference type="EMBL" id="QUC07357.1"/>
    </source>
</evidence>
<accession>A0ABX7Y2G5</accession>
<reference evidence="3 4" key="1">
    <citation type="submission" date="2021-03" db="EMBL/GenBank/DDBJ databases">
        <title>Human Oral Microbial Genomes.</title>
        <authorList>
            <person name="Johnston C.D."/>
            <person name="Chen T."/>
            <person name="Dewhirst F.E."/>
        </authorList>
    </citation>
    <scope>NUCLEOTIDE SEQUENCE [LARGE SCALE GENOMIC DNA]</scope>
    <source>
        <strain evidence="3 4">DSMZ 100122</strain>
    </source>
</reference>
<dbReference type="PANTHER" id="PTHR34351">
    <property type="entry name" value="SLR1927 PROTEIN-RELATED"/>
    <property type="match status" value="1"/>
</dbReference>
<feature type="transmembrane region" description="Helical" evidence="1">
    <location>
        <begin position="29"/>
        <end position="52"/>
    </location>
</feature>
<feature type="transmembrane region" description="Helical" evidence="1">
    <location>
        <begin position="58"/>
        <end position="77"/>
    </location>
</feature>
<dbReference type="Proteomes" id="UP000678513">
    <property type="component" value="Chromosome"/>
</dbReference>
<dbReference type="InterPro" id="IPR002881">
    <property type="entry name" value="DUF58"/>
</dbReference>
<evidence type="ECO:0000259" key="2">
    <source>
        <dbReference type="Pfam" id="PF01882"/>
    </source>
</evidence>
<evidence type="ECO:0000256" key="1">
    <source>
        <dbReference type="SAM" id="Phobius"/>
    </source>
</evidence>
<proteinExistence type="predicted"/>
<keyword evidence="1" id="KW-1133">Transmembrane helix</keyword>
<feature type="domain" description="DUF58" evidence="2">
    <location>
        <begin position="220"/>
        <end position="306"/>
    </location>
</feature>
<gene>
    <name evidence="3" type="ORF">J5A65_10470</name>
</gene>
<protein>
    <submittedName>
        <fullName evidence="3">DUF58 domain-containing protein</fullName>
    </submittedName>
</protein>
<dbReference type="EMBL" id="CP072384">
    <property type="protein sequence ID" value="QUC07357.1"/>
    <property type="molecule type" value="Genomic_DNA"/>
</dbReference>
<dbReference type="RefSeq" id="WP_212321758.1">
    <property type="nucleotide sequence ID" value="NZ_AP024463.1"/>
</dbReference>
<name>A0ABX7Y2G5_9ACTN</name>